<feature type="region of interest" description="Disordered" evidence="6">
    <location>
        <begin position="787"/>
        <end position="877"/>
    </location>
</feature>
<dbReference type="FunFam" id="1.20.1270.60:FF:000094">
    <property type="entry name" value="SLIT-ROBO Rho GTPase-activating 2 protein"/>
    <property type="match status" value="1"/>
</dbReference>
<evidence type="ECO:0008006" key="13">
    <source>
        <dbReference type="Google" id="ProtNLM"/>
    </source>
</evidence>
<feature type="region of interest" description="Disordered" evidence="6">
    <location>
        <begin position="907"/>
        <end position="962"/>
    </location>
</feature>
<feature type="compositionally biased region" description="Basic and acidic residues" evidence="6">
    <location>
        <begin position="787"/>
        <end position="804"/>
    </location>
</feature>
<dbReference type="GO" id="GO:0007165">
    <property type="term" value="P:signal transduction"/>
    <property type="evidence" value="ECO:0007669"/>
    <property type="project" value="InterPro"/>
</dbReference>
<dbReference type="GO" id="GO:0005096">
    <property type="term" value="F:GTPase activator activity"/>
    <property type="evidence" value="ECO:0007669"/>
    <property type="project" value="UniProtKB-KW"/>
</dbReference>
<gene>
    <name evidence="10" type="ORF">CAPTEDRAFT_225880</name>
</gene>
<dbReference type="InterPro" id="IPR027267">
    <property type="entry name" value="AH/BAR_dom_sf"/>
</dbReference>
<dbReference type="STRING" id="283909.R7U3E8"/>
<dbReference type="InterPro" id="IPR000198">
    <property type="entry name" value="RhoGAP_dom"/>
</dbReference>
<dbReference type="PROSITE" id="PS50002">
    <property type="entry name" value="SH3"/>
    <property type="match status" value="1"/>
</dbReference>
<dbReference type="SMART" id="SM00055">
    <property type="entry name" value="FCH"/>
    <property type="match status" value="1"/>
</dbReference>
<dbReference type="PANTHER" id="PTHR14166">
    <property type="entry name" value="SLIT-ROBO RHO GTPASE ACTIVATING PROTEIN"/>
    <property type="match status" value="1"/>
</dbReference>
<dbReference type="InterPro" id="IPR036028">
    <property type="entry name" value="SH3-like_dom_sf"/>
</dbReference>
<keyword evidence="3 5" id="KW-0175">Coiled coil</keyword>
<dbReference type="SMART" id="SM00324">
    <property type="entry name" value="RhoGAP"/>
    <property type="match status" value="1"/>
</dbReference>
<dbReference type="Pfam" id="PF00611">
    <property type="entry name" value="FCH"/>
    <property type="match status" value="1"/>
</dbReference>
<dbReference type="SUPFAM" id="SSF103657">
    <property type="entry name" value="BAR/IMD domain-like"/>
    <property type="match status" value="1"/>
</dbReference>
<dbReference type="OMA" id="CPVHQPH"/>
<dbReference type="Gene3D" id="2.30.30.40">
    <property type="entry name" value="SH3 Domains"/>
    <property type="match status" value="1"/>
</dbReference>
<evidence type="ECO:0000256" key="2">
    <source>
        <dbReference type="ARBA" id="ARBA00022468"/>
    </source>
</evidence>
<reference evidence="12" key="1">
    <citation type="submission" date="2012-12" db="EMBL/GenBank/DDBJ databases">
        <authorList>
            <person name="Hellsten U."/>
            <person name="Grimwood J."/>
            <person name="Chapman J.A."/>
            <person name="Shapiro H."/>
            <person name="Aerts A."/>
            <person name="Otillar R.P."/>
            <person name="Terry A.Y."/>
            <person name="Boore J.L."/>
            <person name="Simakov O."/>
            <person name="Marletaz F."/>
            <person name="Cho S.-J."/>
            <person name="Edsinger-Gonzales E."/>
            <person name="Havlak P."/>
            <person name="Kuo D.-H."/>
            <person name="Larsson T."/>
            <person name="Lv J."/>
            <person name="Arendt D."/>
            <person name="Savage R."/>
            <person name="Osoegawa K."/>
            <person name="de Jong P."/>
            <person name="Lindberg D.R."/>
            <person name="Seaver E.C."/>
            <person name="Weisblat D.A."/>
            <person name="Putnam N.H."/>
            <person name="Grigoriev I.V."/>
            <person name="Rokhsar D.S."/>
        </authorList>
    </citation>
    <scope>NUCLEOTIDE SEQUENCE</scope>
    <source>
        <strain evidence="12">I ESC-2004</strain>
    </source>
</reference>
<dbReference type="InterPro" id="IPR031160">
    <property type="entry name" value="F_BAR_dom"/>
</dbReference>
<dbReference type="Pfam" id="PF00018">
    <property type="entry name" value="SH3_1"/>
    <property type="match status" value="1"/>
</dbReference>
<feature type="compositionally biased region" description="Basic and acidic residues" evidence="6">
    <location>
        <begin position="1094"/>
        <end position="1104"/>
    </location>
</feature>
<dbReference type="Pfam" id="PF00620">
    <property type="entry name" value="RhoGAP"/>
    <property type="match status" value="1"/>
</dbReference>
<dbReference type="SUPFAM" id="SSF48350">
    <property type="entry name" value="GTPase activation domain, GAP"/>
    <property type="match status" value="1"/>
</dbReference>
<dbReference type="EMBL" id="KB305800">
    <property type="protein sequence ID" value="ELU00651.1"/>
    <property type="molecule type" value="Genomic_DNA"/>
</dbReference>
<dbReference type="InterPro" id="IPR008936">
    <property type="entry name" value="Rho_GTPase_activation_prot"/>
</dbReference>
<dbReference type="Gene3D" id="1.20.1270.60">
    <property type="entry name" value="Arfaptin homology (AH) domain/BAR domain"/>
    <property type="match status" value="1"/>
</dbReference>
<evidence type="ECO:0000313" key="11">
    <source>
        <dbReference type="EnsemblMetazoa" id="CapteP225880"/>
    </source>
</evidence>
<dbReference type="OrthoDB" id="5981864at2759"/>
<name>R7U3E8_CAPTE</name>
<evidence type="ECO:0000259" key="7">
    <source>
        <dbReference type="PROSITE" id="PS50002"/>
    </source>
</evidence>
<dbReference type="FunFam" id="2.30.30.40:FF:000136">
    <property type="entry name" value="Rho GTPase activating protein 4"/>
    <property type="match status" value="1"/>
</dbReference>
<dbReference type="PROSITE" id="PS50238">
    <property type="entry name" value="RHOGAP"/>
    <property type="match status" value="1"/>
</dbReference>
<dbReference type="Proteomes" id="UP000014760">
    <property type="component" value="Unassembled WGS sequence"/>
</dbReference>
<evidence type="ECO:0000256" key="3">
    <source>
        <dbReference type="ARBA" id="ARBA00023054"/>
    </source>
</evidence>
<feature type="compositionally biased region" description="Gly residues" evidence="6">
    <location>
        <begin position="982"/>
        <end position="991"/>
    </location>
</feature>
<feature type="region of interest" description="Disordered" evidence="6">
    <location>
        <begin position="453"/>
        <end position="475"/>
    </location>
</feature>
<feature type="domain" description="Rho-GAP" evidence="8">
    <location>
        <begin position="490"/>
        <end position="686"/>
    </location>
</feature>
<evidence type="ECO:0000313" key="12">
    <source>
        <dbReference type="Proteomes" id="UP000014760"/>
    </source>
</evidence>
<evidence type="ECO:0000259" key="9">
    <source>
        <dbReference type="PROSITE" id="PS51741"/>
    </source>
</evidence>
<feature type="domain" description="F-BAR" evidence="9">
    <location>
        <begin position="25"/>
        <end position="308"/>
    </location>
</feature>
<evidence type="ECO:0000259" key="8">
    <source>
        <dbReference type="PROSITE" id="PS50238"/>
    </source>
</evidence>
<organism evidence="10">
    <name type="scientific">Capitella teleta</name>
    <name type="common">Polychaete worm</name>
    <dbReference type="NCBI Taxonomy" id="283909"/>
    <lineage>
        <taxon>Eukaryota</taxon>
        <taxon>Metazoa</taxon>
        <taxon>Spiralia</taxon>
        <taxon>Lophotrochozoa</taxon>
        <taxon>Annelida</taxon>
        <taxon>Polychaeta</taxon>
        <taxon>Sedentaria</taxon>
        <taxon>Scolecida</taxon>
        <taxon>Capitellidae</taxon>
        <taxon>Capitella</taxon>
    </lineage>
</organism>
<evidence type="ECO:0000256" key="1">
    <source>
        <dbReference type="ARBA" id="ARBA00022443"/>
    </source>
</evidence>
<feature type="region of interest" description="Disordered" evidence="6">
    <location>
        <begin position="705"/>
        <end position="739"/>
    </location>
</feature>
<dbReference type="EMBL" id="AMQN01009619">
    <property type="status" value="NOT_ANNOTATED_CDS"/>
    <property type="molecule type" value="Genomic_DNA"/>
</dbReference>
<dbReference type="InterPro" id="IPR051627">
    <property type="entry name" value="SLIT-ROBO_RhoGAP"/>
</dbReference>
<reference evidence="10 12" key="2">
    <citation type="journal article" date="2013" name="Nature">
        <title>Insights into bilaterian evolution from three spiralian genomes.</title>
        <authorList>
            <person name="Simakov O."/>
            <person name="Marletaz F."/>
            <person name="Cho S.J."/>
            <person name="Edsinger-Gonzales E."/>
            <person name="Havlak P."/>
            <person name="Hellsten U."/>
            <person name="Kuo D.H."/>
            <person name="Larsson T."/>
            <person name="Lv J."/>
            <person name="Arendt D."/>
            <person name="Savage R."/>
            <person name="Osoegawa K."/>
            <person name="de Jong P."/>
            <person name="Grimwood J."/>
            <person name="Chapman J.A."/>
            <person name="Shapiro H."/>
            <person name="Aerts A."/>
            <person name="Otillar R.P."/>
            <person name="Terry A.Y."/>
            <person name="Boore J.L."/>
            <person name="Grigoriev I.V."/>
            <person name="Lindberg D.R."/>
            <person name="Seaver E.C."/>
            <person name="Weisblat D.A."/>
            <person name="Putnam N.H."/>
            <person name="Rokhsar D.S."/>
        </authorList>
    </citation>
    <scope>NUCLEOTIDE SEQUENCE</scope>
    <source>
        <strain evidence="10 12">I ESC-2004</strain>
    </source>
</reference>
<feature type="compositionally biased region" description="Low complexity" evidence="6">
    <location>
        <begin position="839"/>
        <end position="853"/>
    </location>
</feature>
<protein>
    <recommendedName>
        <fullName evidence="13">SLIT-ROBO Rho GTPase-activating protein 1</fullName>
    </recommendedName>
</protein>
<keyword evidence="1 4" id="KW-0728">SH3 domain</keyword>
<feature type="compositionally biased region" description="Acidic residues" evidence="6">
    <location>
        <begin position="713"/>
        <end position="732"/>
    </location>
</feature>
<dbReference type="Gene3D" id="1.10.555.10">
    <property type="entry name" value="Rho GTPase activation protein"/>
    <property type="match status" value="1"/>
</dbReference>
<evidence type="ECO:0000256" key="5">
    <source>
        <dbReference type="PROSITE-ProRule" id="PRU01077"/>
    </source>
</evidence>
<dbReference type="InterPro" id="IPR001452">
    <property type="entry name" value="SH3_domain"/>
</dbReference>
<proteinExistence type="predicted"/>
<dbReference type="PRINTS" id="PR00452">
    <property type="entry name" value="SH3DOMAIN"/>
</dbReference>
<feature type="region of interest" description="Disordered" evidence="6">
    <location>
        <begin position="974"/>
        <end position="1104"/>
    </location>
</feature>
<dbReference type="CDD" id="cd07656">
    <property type="entry name" value="F-BAR_srGAP"/>
    <property type="match status" value="1"/>
</dbReference>
<feature type="domain" description="SH3" evidence="7">
    <location>
        <begin position="728"/>
        <end position="787"/>
    </location>
</feature>
<accession>R7U3E8</accession>
<keyword evidence="12" id="KW-1185">Reference proteome</keyword>
<dbReference type="FunFam" id="1.10.555.10:FF:000026">
    <property type="entry name" value="Rho GTPase activating protein 4"/>
    <property type="match status" value="1"/>
</dbReference>
<sequence>MRAWCQTVAIDNVSPADMRLILKWREIRGQLTEQLKHLDVRLETHFSMLLELQEFYRRRAEVELEYSVKLDKLVKNVITRHKQEKQSAQLRREFWPGYSTYTCWQTLLASTKRVSKDHAIAGELYSGQMCNRLADLGEDLQRMYRNCRDIGILTHDELVKVLNELQNAMKTYHVYHGESKQAESKLRYAENQKSKVEQHASRGTISKKFRNFEKQTEKRQAKYDENKKKALKSRNEYLLCLDAANAAVHKYFVDDVPDLIDTIDYGYHNTLGRAMMMHLSAEENMIRSRQGCCDLLSKSISDLDQRSDKQRFLELHNLSFSLPKKFEFQAHKGDEVCQISAQKSVQDEMLDRLQALNDRLNSIKVENEEIWKSLETADKSLMEMINQKDYDVTTLFQEEKQPPKSPHVYGKKRSDRLETEAYYVTKFQGFLISNNLIARLQAKHKSLQKALGEGDGSLLGSRPPSLPPKPKKRRALGKARLVGQPKLFGGSIEEYVEATGQEIPNIVRSCIRIINLYGMHHQGVFRVSGSQHEINDFKNMFEKGDDPLSDVLDGKDINSIAGVLKLYFRELREPLFPTQLFDALIACSSKSSPDLSEIEATQECIERVKELLLPLPRPILVVMRYIFAFLSHLSEYSDENMMDPYNLAICFGPTLLPIPDSRDQVLYQNNVNDLTKTIITHQEEIFPNDGGVVYEKCIVEEEAGSDDVLNNLSDDEDETGDAASEEEPEVNEAEAQYDFQGRTERELSFKKGDIIVVFNQVSVDWWEGAYKGKEGLIPDKYISVRRRDRDSSTEKGIEDVRRSTESLPAKYSGSSSSASDECLDKAASQPNIAMATDPSTSSSSSSSLRTTSSELALGSGDEVDGEKGASADDPLGGFKIEKTTEDLAHDIDSALAEVMSGLELLELQHTDERQPPPIHTKTLPTPKVKSHDPKHTPDLVLDLPITASPESGDESSPPLSTAEVFASNQSTIKKGAASSRVGGMGGAGGFSSGAPVPVLPAGAGKEILLGAKRRGQSASLKVTKPTQPPESSPVAKARTLPIGTKPGFEKDEDRPQSAGAGKHVSPKPPLKKKALPPPLKAKPPIMRKPARSPEVLKKLKEAKE</sequence>
<dbReference type="InterPro" id="IPR001060">
    <property type="entry name" value="FCH_dom"/>
</dbReference>
<dbReference type="EnsemblMetazoa" id="CapteT225880">
    <property type="protein sequence ID" value="CapteP225880"/>
    <property type="gene ID" value="CapteG225880"/>
</dbReference>
<evidence type="ECO:0000256" key="4">
    <source>
        <dbReference type="PROSITE-ProRule" id="PRU00192"/>
    </source>
</evidence>
<dbReference type="AlphaFoldDB" id="R7U3E8"/>
<dbReference type="HOGENOM" id="CLU_005715_2_1_1"/>
<dbReference type="SMART" id="SM00326">
    <property type="entry name" value="SH3"/>
    <property type="match status" value="1"/>
</dbReference>
<dbReference type="PROSITE" id="PS51741">
    <property type="entry name" value="F_BAR"/>
    <property type="match status" value="1"/>
</dbReference>
<reference evidence="11" key="3">
    <citation type="submission" date="2015-06" db="UniProtKB">
        <authorList>
            <consortium name="EnsemblMetazoa"/>
        </authorList>
    </citation>
    <scope>IDENTIFICATION</scope>
</reference>
<dbReference type="SUPFAM" id="SSF50044">
    <property type="entry name" value="SH3-domain"/>
    <property type="match status" value="1"/>
</dbReference>
<keyword evidence="2" id="KW-0343">GTPase activation</keyword>
<evidence type="ECO:0000313" key="10">
    <source>
        <dbReference type="EMBL" id="ELU00651.1"/>
    </source>
</evidence>
<evidence type="ECO:0000256" key="6">
    <source>
        <dbReference type="SAM" id="MobiDB-lite"/>
    </source>
</evidence>